<sequence length="118" mass="13247">MVKSYSTSTTRPLLKVQRRPSNSATEFPEKEEEVGQGEVTRSSEGQREHELLFDSCPREKTSLFYLDNAILFETDKQAHPTVFIIIIPGMAMSILSISINATDCGYGQVTNELAFSKR</sequence>
<dbReference type="Proteomes" id="UP000324632">
    <property type="component" value="Chromosome 3"/>
</dbReference>
<comment type="caution">
    <text evidence="2">The sequence shown here is derived from an EMBL/GenBank/DDBJ whole genome shotgun (WGS) entry which is preliminary data.</text>
</comment>
<dbReference type="AlphaFoldDB" id="A0A5A9PR62"/>
<name>A0A5A9PR62_9TELE</name>
<proteinExistence type="predicted"/>
<evidence type="ECO:0000313" key="2">
    <source>
        <dbReference type="EMBL" id="KAA0723247.1"/>
    </source>
</evidence>
<dbReference type="EMBL" id="SOYY01000003">
    <property type="protein sequence ID" value="KAA0723247.1"/>
    <property type="molecule type" value="Genomic_DNA"/>
</dbReference>
<evidence type="ECO:0000256" key="1">
    <source>
        <dbReference type="SAM" id="MobiDB-lite"/>
    </source>
</evidence>
<organism evidence="2 3">
    <name type="scientific">Triplophysa tibetana</name>
    <dbReference type="NCBI Taxonomy" id="1572043"/>
    <lineage>
        <taxon>Eukaryota</taxon>
        <taxon>Metazoa</taxon>
        <taxon>Chordata</taxon>
        <taxon>Craniata</taxon>
        <taxon>Vertebrata</taxon>
        <taxon>Euteleostomi</taxon>
        <taxon>Actinopterygii</taxon>
        <taxon>Neopterygii</taxon>
        <taxon>Teleostei</taxon>
        <taxon>Ostariophysi</taxon>
        <taxon>Cypriniformes</taxon>
        <taxon>Nemacheilidae</taxon>
        <taxon>Triplophysa</taxon>
    </lineage>
</organism>
<accession>A0A5A9PR62</accession>
<evidence type="ECO:0000313" key="3">
    <source>
        <dbReference type="Proteomes" id="UP000324632"/>
    </source>
</evidence>
<reference evidence="2 3" key="1">
    <citation type="journal article" date="2019" name="Mol. Ecol. Resour.">
        <title>Chromosome-level genome assembly of Triplophysa tibetana, a fish adapted to the harsh high-altitude environment of the Tibetan Plateau.</title>
        <authorList>
            <person name="Yang X."/>
            <person name="Liu H."/>
            <person name="Ma Z."/>
            <person name="Zou Y."/>
            <person name="Zou M."/>
            <person name="Mao Y."/>
            <person name="Li X."/>
            <person name="Wang H."/>
            <person name="Chen T."/>
            <person name="Wang W."/>
            <person name="Yang R."/>
        </authorList>
    </citation>
    <scope>NUCLEOTIDE SEQUENCE [LARGE SCALE GENOMIC DNA]</scope>
    <source>
        <strain evidence="2">TTIB1903HZAU</strain>
        <tissue evidence="2">Muscle</tissue>
    </source>
</reference>
<feature type="region of interest" description="Disordered" evidence="1">
    <location>
        <begin position="1"/>
        <end position="49"/>
    </location>
</feature>
<protein>
    <submittedName>
        <fullName evidence="2">Uncharacterized protein</fullName>
    </submittedName>
</protein>
<feature type="compositionally biased region" description="Polar residues" evidence="1">
    <location>
        <begin position="1"/>
        <end position="11"/>
    </location>
</feature>
<keyword evidence="3" id="KW-1185">Reference proteome</keyword>
<gene>
    <name evidence="2" type="ORF">E1301_Tti005366</name>
</gene>